<comment type="caution">
    <text evidence="2">The sequence shown here is derived from an EMBL/GenBank/DDBJ whole genome shotgun (WGS) entry which is preliminary data.</text>
</comment>
<dbReference type="Pfam" id="PF12867">
    <property type="entry name" value="DinB_2"/>
    <property type="match status" value="1"/>
</dbReference>
<evidence type="ECO:0000313" key="3">
    <source>
        <dbReference type="Proteomes" id="UP001568698"/>
    </source>
</evidence>
<name>A0ABV4K1E7_9BACT</name>
<evidence type="ECO:0000313" key="2">
    <source>
        <dbReference type="EMBL" id="MEZ7195854.1"/>
    </source>
</evidence>
<protein>
    <submittedName>
        <fullName evidence="2">DinB family protein</fullName>
    </submittedName>
</protein>
<organism evidence="2 3">
    <name type="scientific">Pseudodesulfovibrio karagichevae</name>
    <dbReference type="NCBI Taxonomy" id="3239305"/>
    <lineage>
        <taxon>Bacteria</taxon>
        <taxon>Pseudomonadati</taxon>
        <taxon>Thermodesulfobacteriota</taxon>
        <taxon>Desulfovibrionia</taxon>
        <taxon>Desulfovibrionales</taxon>
        <taxon>Desulfovibrionaceae</taxon>
    </lineage>
</organism>
<dbReference type="InterPro" id="IPR024775">
    <property type="entry name" value="DinB-like"/>
</dbReference>
<gene>
    <name evidence="2" type="ORF">AB6M95_03765</name>
</gene>
<proteinExistence type="predicted"/>
<dbReference type="InterPro" id="IPR034660">
    <property type="entry name" value="DinB/YfiT-like"/>
</dbReference>
<dbReference type="RefSeq" id="WP_371385397.1">
    <property type="nucleotide sequence ID" value="NZ_JBGLYH010000006.1"/>
</dbReference>
<reference evidence="2 3" key="1">
    <citation type="submission" date="2024-08" db="EMBL/GenBank/DDBJ databases">
        <title>Sulfate-reducing bacteria isolated from formation water of the oil field in Kazakhstan and description of Pseudodesulfovibrio sp.</title>
        <authorList>
            <person name="Bidzhieva S.K."/>
            <person name="Tourova T.P."/>
            <person name="Grouzdev D.S."/>
            <person name="Beletsky A.V."/>
            <person name="Sokolova D.S."/>
            <person name="Samigullina S.R."/>
            <person name="Poltaraus A.B."/>
            <person name="Avtukh A.N."/>
            <person name="Tereshina V.M."/>
            <person name="Zhaparov N.S."/>
            <person name="Mardanov A.V."/>
            <person name="Nazina T.N."/>
        </authorList>
    </citation>
    <scope>NUCLEOTIDE SEQUENCE [LARGE SCALE GENOMIC DNA]</scope>
    <source>
        <strain evidence="2 3">9FUS</strain>
    </source>
</reference>
<dbReference type="SUPFAM" id="SSF109854">
    <property type="entry name" value="DinB/YfiT-like putative metalloenzymes"/>
    <property type="match status" value="1"/>
</dbReference>
<dbReference type="Proteomes" id="UP001568698">
    <property type="component" value="Unassembled WGS sequence"/>
</dbReference>
<evidence type="ECO:0000259" key="1">
    <source>
        <dbReference type="Pfam" id="PF12867"/>
    </source>
</evidence>
<sequence>MFELTAMRGKVDAFDRLLAATPAEVAHIRPVPDAWPLTEIVGHLVDSASNNHQRFARLRLGDLDAFPGYEAEAWVAAQGYDGFDFAALADLWRRYNALLLHLAATTPEAALGNRWTSQGKPLTLEFLVRDYYEHLSLHTAHYARRLAEVSDPLPPA</sequence>
<keyword evidence="3" id="KW-1185">Reference proteome</keyword>
<dbReference type="Gene3D" id="1.20.120.450">
    <property type="entry name" value="dinb family like domain"/>
    <property type="match status" value="1"/>
</dbReference>
<feature type="domain" description="DinB-like" evidence="1">
    <location>
        <begin position="12"/>
        <end position="140"/>
    </location>
</feature>
<accession>A0ABV4K1E7</accession>
<dbReference type="EMBL" id="JBGLYH010000006">
    <property type="protein sequence ID" value="MEZ7195854.1"/>
    <property type="molecule type" value="Genomic_DNA"/>
</dbReference>